<dbReference type="Proteomes" id="UP000614741">
    <property type="component" value="Unassembled WGS sequence"/>
</dbReference>
<dbReference type="EMBL" id="BONP01000020">
    <property type="protein sequence ID" value="GIG41110.1"/>
    <property type="molecule type" value="Genomic_DNA"/>
</dbReference>
<feature type="transmembrane region" description="Helical" evidence="1">
    <location>
        <begin position="60"/>
        <end position="78"/>
    </location>
</feature>
<sequence>MAPDPGPGTRDVPRTALLVLGVVGVAALPVLVTVLVAALLPGVGRLTTEGGAGRLLHLLWVYPVFAAVTLLVVGPVARRAGRSATRLGETVTEVIGAWVLLTALFQMFFEQGAGAAVAGVVTLAALAPVAVVLRRTAPRDDDVPQEPSPA</sequence>
<gene>
    <name evidence="2" type="ORF">Cph01nite_28720</name>
</gene>
<comment type="caution">
    <text evidence="2">The sequence shown here is derived from an EMBL/GenBank/DDBJ whole genome shotgun (WGS) entry which is preliminary data.</text>
</comment>
<evidence type="ECO:0000313" key="3">
    <source>
        <dbReference type="Proteomes" id="UP000614741"/>
    </source>
</evidence>
<protein>
    <submittedName>
        <fullName evidence="2">Uncharacterized protein</fullName>
    </submittedName>
</protein>
<feature type="transmembrane region" description="Helical" evidence="1">
    <location>
        <begin position="90"/>
        <end position="109"/>
    </location>
</feature>
<reference evidence="2 3" key="1">
    <citation type="submission" date="2021-01" db="EMBL/GenBank/DDBJ databases">
        <title>Whole genome shotgun sequence of Cellulomonas phragmiteti NBRC 110785.</title>
        <authorList>
            <person name="Komaki H."/>
            <person name="Tamura T."/>
        </authorList>
    </citation>
    <scope>NUCLEOTIDE SEQUENCE [LARGE SCALE GENOMIC DNA]</scope>
    <source>
        <strain evidence="2 3">NBRC 110785</strain>
    </source>
</reference>
<keyword evidence="1" id="KW-1133">Transmembrane helix</keyword>
<keyword evidence="1" id="KW-0472">Membrane</keyword>
<feature type="transmembrane region" description="Helical" evidence="1">
    <location>
        <begin position="16"/>
        <end position="40"/>
    </location>
</feature>
<organism evidence="2 3">
    <name type="scientific">Cellulomonas phragmiteti</name>
    <dbReference type="NCBI Taxonomy" id="478780"/>
    <lineage>
        <taxon>Bacteria</taxon>
        <taxon>Bacillati</taxon>
        <taxon>Actinomycetota</taxon>
        <taxon>Actinomycetes</taxon>
        <taxon>Micrococcales</taxon>
        <taxon>Cellulomonadaceae</taxon>
        <taxon>Cellulomonas</taxon>
    </lineage>
</organism>
<evidence type="ECO:0000313" key="2">
    <source>
        <dbReference type="EMBL" id="GIG41110.1"/>
    </source>
</evidence>
<keyword evidence="1" id="KW-0812">Transmembrane</keyword>
<accession>A0ABQ4DP43</accession>
<dbReference type="RefSeq" id="WP_203675406.1">
    <property type="nucleotide sequence ID" value="NZ_BONP01000020.1"/>
</dbReference>
<name>A0ABQ4DP43_9CELL</name>
<proteinExistence type="predicted"/>
<feature type="transmembrane region" description="Helical" evidence="1">
    <location>
        <begin position="115"/>
        <end position="133"/>
    </location>
</feature>
<evidence type="ECO:0000256" key="1">
    <source>
        <dbReference type="SAM" id="Phobius"/>
    </source>
</evidence>
<keyword evidence="3" id="KW-1185">Reference proteome</keyword>